<proteinExistence type="predicted"/>
<evidence type="ECO:0000313" key="3">
    <source>
        <dbReference type="Proteomes" id="UP001392437"/>
    </source>
</evidence>
<dbReference type="AlphaFoldDB" id="A0AAW0R382"/>
<keyword evidence="1" id="KW-1133">Transmembrane helix</keyword>
<feature type="transmembrane region" description="Helical" evidence="1">
    <location>
        <begin position="35"/>
        <end position="62"/>
    </location>
</feature>
<reference evidence="2 3" key="1">
    <citation type="submission" date="2023-01" db="EMBL/GenBank/DDBJ databases">
        <title>Analysis of 21 Apiospora genomes using comparative genomics revels a genus with tremendous synthesis potential of carbohydrate active enzymes and secondary metabolites.</title>
        <authorList>
            <person name="Sorensen T."/>
        </authorList>
    </citation>
    <scope>NUCLEOTIDE SEQUENCE [LARGE SCALE GENOMIC DNA]</scope>
    <source>
        <strain evidence="2 3">CBS 117206</strain>
    </source>
</reference>
<keyword evidence="1" id="KW-0472">Membrane</keyword>
<sequence length="80" mass="9162">MGVQATMYADFQGCKHEEGLRFAACILEPTSEFKWFVGIALALWYLPRVILFTVRVVALMILEHRRRGYGREAGAPYELP</sequence>
<dbReference type="EMBL" id="JAQQWP010000003">
    <property type="protein sequence ID" value="KAK8123388.1"/>
    <property type="molecule type" value="Genomic_DNA"/>
</dbReference>
<protein>
    <submittedName>
        <fullName evidence="2">Uncharacterized protein</fullName>
    </submittedName>
</protein>
<evidence type="ECO:0000313" key="2">
    <source>
        <dbReference type="EMBL" id="KAK8123388.1"/>
    </source>
</evidence>
<name>A0AAW0R382_9PEZI</name>
<evidence type="ECO:0000256" key="1">
    <source>
        <dbReference type="SAM" id="Phobius"/>
    </source>
</evidence>
<keyword evidence="3" id="KW-1185">Reference proteome</keyword>
<organism evidence="2 3">
    <name type="scientific">Apiospora kogelbergensis</name>
    <dbReference type="NCBI Taxonomy" id="1337665"/>
    <lineage>
        <taxon>Eukaryota</taxon>
        <taxon>Fungi</taxon>
        <taxon>Dikarya</taxon>
        <taxon>Ascomycota</taxon>
        <taxon>Pezizomycotina</taxon>
        <taxon>Sordariomycetes</taxon>
        <taxon>Xylariomycetidae</taxon>
        <taxon>Amphisphaeriales</taxon>
        <taxon>Apiosporaceae</taxon>
        <taxon>Apiospora</taxon>
    </lineage>
</organism>
<accession>A0AAW0R382</accession>
<keyword evidence="1" id="KW-0812">Transmembrane</keyword>
<comment type="caution">
    <text evidence="2">The sequence shown here is derived from an EMBL/GenBank/DDBJ whole genome shotgun (WGS) entry which is preliminary data.</text>
</comment>
<gene>
    <name evidence="2" type="ORF">PG999_003306</name>
</gene>
<dbReference type="Proteomes" id="UP001392437">
    <property type="component" value="Unassembled WGS sequence"/>
</dbReference>